<reference evidence="1 2" key="1">
    <citation type="submission" date="2017-04" db="EMBL/GenBank/DDBJ databases">
        <title>Presence of VIM-2 positive Pseudomonas species in chickens and their surrounding environment.</title>
        <authorList>
            <person name="Zhang R."/>
        </authorList>
    </citation>
    <scope>NUCLEOTIDE SEQUENCE [LARGE SCALE GENOMIC DNA]</scope>
    <source>
        <strain evidence="1 2">DZ-C18</strain>
    </source>
</reference>
<dbReference type="OrthoDB" id="10016109at2"/>
<accession>A0A1X0ZNI5</accession>
<comment type="caution">
    <text evidence="1">The sequence shown here is derived from an EMBL/GenBank/DDBJ whole genome shotgun (WGS) entry which is preliminary data.</text>
</comment>
<dbReference type="EMBL" id="NBWC01000049">
    <property type="protein sequence ID" value="ORL58837.1"/>
    <property type="molecule type" value="Genomic_DNA"/>
</dbReference>
<proteinExistence type="predicted"/>
<dbReference type="RefSeq" id="WP_084850953.1">
    <property type="nucleotide sequence ID" value="NZ_CP143525.1"/>
</dbReference>
<name>A0A1X0ZNI5_PSEPU</name>
<dbReference type="AlphaFoldDB" id="A0A1X0ZNI5"/>
<dbReference type="Proteomes" id="UP000193675">
    <property type="component" value="Unassembled WGS sequence"/>
</dbReference>
<protein>
    <submittedName>
        <fullName evidence="1">Uncharacterized protein</fullName>
    </submittedName>
</protein>
<gene>
    <name evidence="1" type="ORF">B7H17_25270</name>
</gene>
<sequence length="161" mass="17797">MSAPLSPSFTHFAVERCIRIFAKNCEQYAPASSPNREFFLPVDPRQNPEILANITRPDYQHDPAVEMALVRTRVEGIEYSAVDPAGGALYEAAKAYVPHDHTCRFEPLGSYGGVFWRVVGHVFDAPASPMQIQVCSDEEAAKALCATFQAMLEAYQGTNRS</sequence>
<evidence type="ECO:0000313" key="2">
    <source>
        <dbReference type="Proteomes" id="UP000193675"/>
    </source>
</evidence>
<evidence type="ECO:0000313" key="1">
    <source>
        <dbReference type="EMBL" id="ORL58837.1"/>
    </source>
</evidence>
<organism evidence="1 2">
    <name type="scientific">Pseudomonas putida</name>
    <name type="common">Arthrobacter siderocapsulatus</name>
    <dbReference type="NCBI Taxonomy" id="303"/>
    <lineage>
        <taxon>Bacteria</taxon>
        <taxon>Pseudomonadati</taxon>
        <taxon>Pseudomonadota</taxon>
        <taxon>Gammaproteobacteria</taxon>
        <taxon>Pseudomonadales</taxon>
        <taxon>Pseudomonadaceae</taxon>
        <taxon>Pseudomonas</taxon>
    </lineage>
</organism>